<protein>
    <recommendedName>
        <fullName evidence="3">DUF4825 domain-containing protein</fullName>
    </recommendedName>
</protein>
<gene>
    <name evidence="1" type="ORF">V6668_24745</name>
</gene>
<name>A0ABD8APY6_PAEAM</name>
<sequence>MYFKPIRIVMGLVFFIIAGCNNEVTMMGTDELTITGDQKTATEYVKAKGYKISSYDGQVQKYTLNKDKLLYGITETIPYRQTWGVQKVEPEQYFGMEISVYSFTVTNHPLGTFDDSKSKVSILLCEGKVIGGTSFPNTAMDGAPYSLDGKTLEEVTGKSFQKWSEEWKRKYGT</sequence>
<dbReference type="PROSITE" id="PS51257">
    <property type="entry name" value="PROKAR_LIPOPROTEIN"/>
    <property type="match status" value="1"/>
</dbReference>
<dbReference type="AlphaFoldDB" id="A0ABD8APY6"/>
<organism evidence="1 2">
    <name type="scientific">Paenibacillus amylolyticus</name>
    <dbReference type="NCBI Taxonomy" id="1451"/>
    <lineage>
        <taxon>Bacteria</taxon>
        <taxon>Bacillati</taxon>
        <taxon>Bacillota</taxon>
        <taxon>Bacilli</taxon>
        <taxon>Bacillales</taxon>
        <taxon>Paenibacillaceae</taxon>
        <taxon>Paenibacillus</taxon>
    </lineage>
</organism>
<evidence type="ECO:0008006" key="3">
    <source>
        <dbReference type="Google" id="ProtNLM"/>
    </source>
</evidence>
<evidence type="ECO:0000313" key="1">
    <source>
        <dbReference type="EMBL" id="WWP19644.1"/>
    </source>
</evidence>
<dbReference type="Proteomes" id="UP001364764">
    <property type="component" value="Chromosome"/>
</dbReference>
<proteinExistence type="predicted"/>
<dbReference type="RefSeq" id="WP_338706986.1">
    <property type="nucleotide sequence ID" value="NZ_CP145892.1"/>
</dbReference>
<dbReference type="GeneID" id="93478748"/>
<dbReference type="EMBL" id="CP145892">
    <property type="protein sequence ID" value="WWP19644.1"/>
    <property type="molecule type" value="Genomic_DNA"/>
</dbReference>
<reference evidence="1 2" key="1">
    <citation type="submission" date="2024-02" db="EMBL/GenBank/DDBJ databases">
        <title>Complete sequences of two Paenibacillus sp. strains and one Lysinibacillus strain isolated from the environment on STAA medium highlight biotechnological potential.</title>
        <authorList>
            <person name="Attere S.A."/>
            <person name="Piche L.C."/>
            <person name="Intertaglia L."/>
            <person name="Lami R."/>
            <person name="Charette S.J."/>
            <person name="Vincent A.T."/>
        </authorList>
    </citation>
    <scope>NUCLEOTIDE SEQUENCE [LARGE SCALE GENOMIC DNA]</scope>
    <source>
        <strain evidence="1 2">Y5S-7</strain>
    </source>
</reference>
<evidence type="ECO:0000313" key="2">
    <source>
        <dbReference type="Proteomes" id="UP001364764"/>
    </source>
</evidence>
<accession>A0ABD8APY6</accession>